<feature type="domain" description="Calx-beta" evidence="5">
    <location>
        <begin position="601"/>
        <end position="701"/>
    </location>
</feature>
<name>A0A7S9GZ37_9BRAD</name>
<dbReference type="GO" id="GO:0004930">
    <property type="term" value="F:G protein-coupled receptor activity"/>
    <property type="evidence" value="ECO:0007669"/>
    <property type="project" value="InterPro"/>
</dbReference>
<dbReference type="Pfam" id="PF13517">
    <property type="entry name" value="FG-GAP_3"/>
    <property type="match status" value="2"/>
</dbReference>
<dbReference type="SUPFAM" id="SSF141072">
    <property type="entry name" value="CalX-like"/>
    <property type="match status" value="3"/>
</dbReference>
<dbReference type="Proteomes" id="UP000594621">
    <property type="component" value="Chromosome"/>
</dbReference>
<dbReference type="Pfam" id="PF03160">
    <property type="entry name" value="Calx-beta"/>
    <property type="match status" value="3"/>
</dbReference>
<sequence>MGTNYQDAAPVAISGQVGSTVSLYDMLKQAYGDNVNQIQSVFVGQNPVFGSYWNPADPHATQISATGTINFADFKNVQITIGNNINSNIFVTLPENSNWDAMRTLSVTALQQNLDANFPADHVPTAADIVSTAKMFASTEGGVANSNDCHGIASDIAASAGATLDSNTGSTGLTGEPANEAGGFWRIAASGIGGGDAWQSQVEAGDIVRMRVVNGNGSVTEHTVTVTGALNSDPHNPGKIMVVDNSNGVISEHPADLNTIAGSVTIYRLTTDGQYLIDQSTETHNITIQGDNFNDLIKVGSGSDTVQGGAGIDTAVLAGNKADYQIVHNADGSVSVSGHGVTDKLVSVEKIQFNDQTVDLSPTPPAPDPNPAPAPAPVAGSVSINDVQITEGNNGQQVATFTATRTGGNAAFDVNFATADGSATTADGDYVAKSGSLHFAQGAVSQTVSVVINGDTKVEGNENFHVNLSGATNGATISHAQGTGIIVNDDAAPVAGSVSINDVQITEGNNGQQIATFTLTRAGGNAAFDVNFATADGSATTADGDYVAKSGTVHFADGVNTQTVSVVVNGDTKVEGNEDFHVSLSGATNGATISHAQGTGIIVNDDVAPVAGSVSINDVQITEGNNGQQIETFTLTRAGGSAAFDVHFATADGSATTADGDYVAKSGTVHFADGVNTQTVSIVVNGDTKVEGNENFHVNLSDATNGATISHAQGTGNIINDDVAPAPVTHHVANDFNGDGISDVLFENGKGSVAMWEMNGDHIASNTTVGSVGSDWHSIGISDFNGDGKADVLWENSKGQVAEWQMNGDHIASNTTVGSVGTDWHAIGTGDFNGDGKADVLWENGKGQVAEWQMNGDHIASNTTVGSVGTDWHAIATGDFNGDGKADVLWENSKGQVAEWQMNGDHIASNTTVSSVGSDWKVAGTGDFNGDGKTDVLWQNANGKLAEWQMNGDHIASNTTVGNAPGSTVIGTGDYNHDGKADVLLQNASGHVSELQMDGDHVTDNETVGSHSINWHTI</sequence>
<dbReference type="InterPro" id="IPR026919">
    <property type="entry name" value="ADGRV1"/>
</dbReference>
<feature type="region of interest" description="Disordered" evidence="4">
    <location>
        <begin position="357"/>
        <end position="377"/>
    </location>
</feature>
<accession>A0A7S9GZ37</accession>
<dbReference type="Pfam" id="PF01839">
    <property type="entry name" value="FG-GAP"/>
    <property type="match status" value="1"/>
</dbReference>
<dbReference type="SMART" id="SM00237">
    <property type="entry name" value="Calx_beta"/>
    <property type="match status" value="3"/>
</dbReference>
<evidence type="ECO:0000256" key="1">
    <source>
        <dbReference type="ARBA" id="ARBA00022729"/>
    </source>
</evidence>
<dbReference type="InterPro" id="IPR028994">
    <property type="entry name" value="Integrin_alpha_N"/>
</dbReference>
<dbReference type="EMBL" id="CP061379">
    <property type="protein sequence ID" value="QPF90220.1"/>
    <property type="molecule type" value="Genomic_DNA"/>
</dbReference>
<gene>
    <name evidence="6" type="ORF">IC761_27470</name>
</gene>
<dbReference type="PANTHER" id="PTHR46682:SF1">
    <property type="entry name" value="ADHESION G-PROTEIN COUPLED RECEPTOR V1"/>
    <property type="match status" value="1"/>
</dbReference>
<dbReference type="SUPFAM" id="SSF69318">
    <property type="entry name" value="Integrin alpha N-terminal domain"/>
    <property type="match status" value="1"/>
</dbReference>
<reference evidence="6 7" key="1">
    <citation type="submission" date="2020-09" db="EMBL/GenBank/DDBJ databases">
        <title>Complete genomes of bradyrhizobia occurring on native shrubby legumes in Australia.</title>
        <authorList>
            <person name="Lafay B."/>
        </authorList>
    </citation>
    <scope>NUCLEOTIDE SEQUENCE [LARGE SCALE GENOMIC DNA]</scope>
    <source>
        <strain evidence="6 7">BDV5040</strain>
    </source>
</reference>
<dbReference type="GO" id="GO:0016020">
    <property type="term" value="C:membrane"/>
    <property type="evidence" value="ECO:0007669"/>
    <property type="project" value="InterPro"/>
</dbReference>
<evidence type="ECO:0000313" key="7">
    <source>
        <dbReference type="Proteomes" id="UP000594621"/>
    </source>
</evidence>
<dbReference type="KEGG" id="bcou:IC761_27470"/>
<organism evidence="6 7">
    <name type="scientific">Bradyrhizobium commune</name>
    <dbReference type="NCBI Taxonomy" id="83627"/>
    <lineage>
        <taxon>Bacteria</taxon>
        <taxon>Pseudomonadati</taxon>
        <taxon>Pseudomonadota</taxon>
        <taxon>Alphaproteobacteria</taxon>
        <taxon>Hyphomicrobiales</taxon>
        <taxon>Nitrobacteraceae</taxon>
        <taxon>Bradyrhizobium</taxon>
    </lineage>
</organism>
<keyword evidence="2" id="KW-0677">Repeat</keyword>
<dbReference type="AlphaFoldDB" id="A0A7S9GZ37"/>
<dbReference type="InterPro" id="IPR013517">
    <property type="entry name" value="FG-GAP"/>
</dbReference>
<dbReference type="PANTHER" id="PTHR46682">
    <property type="entry name" value="ADHESION G-PROTEIN COUPLED RECEPTOR V1"/>
    <property type="match status" value="1"/>
</dbReference>
<dbReference type="InterPro" id="IPR038081">
    <property type="entry name" value="CalX-like_sf"/>
</dbReference>
<evidence type="ECO:0000259" key="5">
    <source>
        <dbReference type="SMART" id="SM00237"/>
    </source>
</evidence>
<keyword evidence="3" id="KW-0106">Calcium</keyword>
<evidence type="ECO:0000256" key="3">
    <source>
        <dbReference type="ARBA" id="ARBA00022837"/>
    </source>
</evidence>
<protein>
    <submittedName>
        <fullName evidence="6">VCBS repeat-containing protein</fullName>
    </submittedName>
</protein>
<dbReference type="Gene3D" id="2.130.10.130">
    <property type="entry name" value="Integrin alpha, N-terminal"/>
    <property type="match status" value="1"/>
</dbReference>
<keyword evidence="1" id="KW-0732">Signal</keyword>
<proteinExistence type="predicted"/>
<feature type="domain" description="Calx-beta" evidence="5">
    <location>
        <begin position="378"/>
        <end position="469"/>
    </location>
</feature>
<keyword evidence="7" id="KW-1185">Reference proteome</keyword>
<dbReference type="RefSeq" id="WP_195799812.1">
    <property type="nucleotide sequence ID" value="NZ_CP061379.1"/>
</dbReference>
<feature type="compositionally biased region" description="Pro residues" evidence="4">
    <location>
        <begin position="362"/>
        <end position="376"/>
    </location>
</feature>
<evidence type="ECO:0000256" key="2">
    <source>
        <dbReference type="ARBA" id="ARBA00022737"/>
    </source>
</evidence>
<dbReference type="InterPro" id="IPR003644">
    <property type="entry name" value="Calx_beta"/>
</dbReference>
<feature type="domain" description="Calx-beta" evidence="5">
    <location>
        <begin position="482"/>
        <end position="585"/>
    </location>
</feature>
<evidence type="ECO:0000313" key="6">
    <source>
        <dbReference type="EMBL" id="QPF90220.1"/>
    </source>
</evidence>
<evidence type="ECO:0000256" key="4">
    <source>
        <dbReference type="SAM" id="MobiDB-lite"/>
    </source>
</evidence>
<dbReference type="Gene3D" id="2.60.40.2030">
    <property type="match status" value="3"/>
</dbReference>